<feature type="transmembrane region" description="Helical" evidence="6">
    <location>
        <begin position="545"/>
        <end position="563"/>
    </location>
</feature>
<feature type="transmembrane region" description="Helical" evidence="6">
    <location>
        <begin position="463"/>
        <end position="483"/>
    </location>
</feature>
<evidence type="ECO:0000256" key="2">
    <source>
        <dbReference type="ARBA" id="ARBA00005982"/>
    </source>
</evidence>
<comment type="similarity">
    <text evidence="2">Belongs to the major facilitator superfamily. Proton-dependent oligopeptide transporter (POT/PTR) (TC 2.A.17) family.</text>
</comment>
<feature type="transmembrane region" description="Helical" evidence="6">
    <location>
        <begin position="511"/>
        <end position="533"/>
    </location>
</feature>
<dbReference type="GO" id="GO:0022857">
    <property type="term" value="F:transmembrane transporter activity"/>
    <property type="evidence" value="ECO:0007669"/>
    <property type="project" value="InterPro"/>
</dbReference>
<evidence type="ECO:0000256" key="1">
    <source>
        <dbReference type="ARBA" id="ARBA00004141"/>
    </source>
</evidence>
<dbReference type="InterPro" id="IPR000109">
    <property type="entry name" value="POT_fam"/>
</dbReference>
<keyword evidence="3 6" id="KW-0812">Transmembrane</keyword>
<dbReference type="Proteomes" id="UP000825935">
    <property type="component" value="Chromosome 16"/>
</dbReference>
<feature type="transmembrane region" description="Helical" evidence="6">
    <location>
        <begin position="383"/>
        <end position="402"/>
    </location>
</feature>
<feature type="transmembrane region" description="Helical" evidence="6">
    <location>
        <begin position="235"/>
        <end position="254"/>
    </location>
</feature>
<dbReference type="Pfam" id="PF00854">
    <property type="entry name" value="PTR2"/>
    <property type="match status" value="1"/>
</dbReference>
<evidence type="ECO:0000313" key="7">
    <source>
        <dbReference type="EMBL" id="KAH7387808.1"/>
    </source>
</evidence>
<dbReference type="PANTHER" id="PTHR11654">
    <property type="entry name" value="OLIGOPEPTIDE TRANSPORTER-RELATED"/>
    <property type="match status" value="1"/>
</dbReference>
<evidence type="ECO:0000256" key="6">
    <source>
        <dbReference type="SAM" id="Phobius"/>
    </source>
</evidence>
<feature type="transmembrane region" description="Helical" evidence="6">
    <location>
        <begin position="583"/>
        <end position="602"/>
    </location>
</feature>
<dbReference type="OrthoDB" id="8904098at2759"/>
<dbReference type="EMBL" id="CM035421">
    <property type="protein sequence ID" value="KAH7387808.1"/>
    <property type="molecule type" value="Genomic_DNA"/>
</dbReference>
<evidence type="ECO:0000256" key="4">
    <source>
        <dbReference type="ARBA" id="ARBA00022989"/>
    </source>
</evidence>
<feature type="transmembrane region" description="Helical" evidence="6">
    <location>
        <begin position="130"/>
        <end position="153"/>
    </location>
</feature>
<evidence type="ECO:0000256" key="3">
    <source>
        <dbReference type="ARBA" id="ARBA00022692"/>
    </source>
</evidence>
<accession>A0A8T2T096</accession>
<dbReference type="AlphaFoldDB" id="A0A8T2T096"/>
<comment type="caution">
    <text evidence="7">The sequence shown here is derived from an EMBL/GenBank/DDBJ whole genome shotgun (WGS) entry which is preliminary data.</text>
</comment>
<protein>
    <recommendedName>
        <fullName evidence="9">Protein NRT1/ PTR FAMILY 3.1</fullName>
    </recommendedName>
</protein>
<dbReference type="InterPro" id="IPR036259">
    <property type="entry name" value="MFS_trans_sf"/>
</dbReference>
<feature type="transmembrane region" description="Helical" evidence="6">
    <location>
        <begin position="260"/>
        <end position="286"/>
    </location>
</feature>
<sequence length="630" mass="69745">MPVTSLQFTQNSTCSTDQGAKMKNAHLNSNGATESLRIEVHDDGGNQKDICHAITTSTKGGWRTMPFIFGNEICEKLGAIGLSANMIMYLTQVLHMDYVQAVNILTNFGGTSSLTPLIGAFLADAYVGRFWIIGVGSVIFSLGALSLTISAVVPSLQPISCTSSCPPPSQKELTVVILGLILLSVGSGGIRPCVAAFGADQLPNSLHSNSKRHEEDEFKDDKHPLFQSSWSFFNWYYFVIGVSSLLAITIIVYIQDNLGWGVGFGIPAGLMVFSVISFFAGAHLYVKLPPMGSPLTRVSRVLVAAFRKRRISAFDYTGPLYELTDKQSISVQQIRLHHTQQFNFLDRAAIEVPEDRRDDGSFNPWRLCTVTEVEELKLLFRMAPIWASGIVLVTASVQQHTFSVLQARTLDRHVFPRSSFEIPPGSMAVFSIASMLFTISLYDRLLMPLASKVTRHPRGITCLQRMGVGFVISTLATAISAVIELKRKQAAASAGAVDMRTVIPMSMYYLLPQYCLHGVAEAFMSIGHLEFLYGQAPESMRSTATAFFWICISAGSYLSSAIVSLVHHNTEWLPKNLNHGHLEYFYCLLTVLQVLNFLVYCISARWYKYKIVLDQEETDMKDRPSHSPQN</sequence>
<dbReference type="Gene3D" id="1.20.1250.20">
    <property type="entry name" value="MFS general substrate transporter like domains"/>
    <property type="match status" value="1"/>
</dbReference>
<evidence type="ECO:0000313" key="8">
    <source>
        <dbReference type="Proteomes" id="UP000825935"/>
    </source>
</evidence>
<evidence type="ECO:0000256" key="5">
    <source>
        <dbReference type="ARBA" id="ARBA00023136"/>
    </source>
</evidence>
<evidence type="ECO:0008006" key="9">
    <source>
        <dbReference type="Google" id="ProtNLM"/>
    </source>
</evidence>
<keyword evidence="8" id="KW-1185">Reference proteome</keyword>
<dbReference type="SUPFAM" id="SSF103473">
    <property type="entry name" value="MFS general substrate transporter"/>
    <property type="match status" value="1"/>
</dbReference>
<gene>
    <name evidence="7" type="ORF">KP509_16G042000</name>
</gene>
<comment type="subcellular location">
    <subcellularLocation>
        <location evidence="1">Membrane</location>
        <topology evidence="1">Multi-pass membrane protein</topology>
    </subcellularLocation>
</comment>
<feature type="transmembrane region" description="Helical" evidence="6">
    <location>
        <begin position="173"/>
        <end position="197"/>
    </location>
</feature>
<keyword evidence="4 6" id="KW-1133">Transmembrane helix</keyword>
<proteinExistence type="inferred from homology"/>
<keyword evidence="5 6" id="KW-0472">Membrane</keyword>
<feature type="transmembrane region" description="Helical" evidence="6">
    <location>
        <begin position="422"/>
        <end position="442"/>
    </location>
</feature>
<reference evidence="7" key="1">
    <citation type="submission" date="2021-08" db="EMBL/GenBank/DDBJ databases">
        <title>WGS assembly of Ceratopteris richardii.</title>
        <authorList>
            <person name="Marchant D.B."/>
            <person name="Chen G."/>
            <person name="Jenkins J."/>
            <person name="Shu S."/>
            <person name="Leebens-Mack J."/>
            <person name="Grimwood J."/>
            <person name="Schmutz J."/>
            <person name="Soltis P."/>
            <person name="Soltis D."/>
            <person name="Chen Z.-H."/>
        </authorList>
    </citation>
    <scope>NUCLEOTIDE SEQUENCE</scope>
    <source>
        <strain evidence="7">Whitten #5841</strain>
        <tissue evidence="7">Leaf</tissue>
    </source>
</reference>
<dbReference type="OMA" id="TVNLCFI"/>
<organism evidence="7 8">
    <name type="scientific">Ceratopteris richardii</name>
    <name type="common">Triangle waterfern</name>
    <dbReference type="NCBI Taxonomy" id="49495"/>
    <lineage>
        <taxon>Eukaryota</taxon>
        <taxon>Viridiplantae</taxon>
        <taxon>Streptophyta</taxon>
        <taxon>Embryophyta</taxon>
        <taxon>Tracheophyta</taxon>
        <taxon>Polypodiopsida</taxon>
        <taxon>Polypodiidae</taxon>
        <taxon>Polypodiales</taxon>
        <taxon>Pteridineae</taxon>
        <taxon>Pteridaceae</taxon>
        <taxon>Parkerioideae</taxon>
        <taxon>Ceratopteris</taxon>
    </lineage>
</organism>
<dbReference type="GO" id="GO:0016020">
    <property type="term" value="C:membrane"/>
    <property type="evidence" value="ECO:0007669"/>
    <property type="project" value="UniProtKB-SubCell"/>
</dbReference>
<name>A0A8T2T096_CERRI</name>